<dbReference type="BioCyc" id="JESP1508404:G14D9-13551-MONOMER"/>
<dbReference type="HOGENOM" id="CLU_1693149_0_0_9"/>
<dbReference type="EMBL" id="CP009417">
    <property type="protein sequence ID" value="AJD93545.1"/>
    <property type="molecule type" value="Genomic_DNA"/>
</dbReference>
<evidence type="ECO:0000256" key="3">
    <source>
        <dbReference type="SAM" id="MobiDB-lite"/>
    </source>
</evidence>
<dbReference type="InterPro" id="IPR000424">
    <property type="entry name" value="Primosome_PriB/ssb"/>
</dbReference>
<dbReference type="GO" id="GO:0003697">
    <property type="term" value="F:single-stranded DNA binding"/>
    <property type="evidence" value="ECO:0007669"/>
    <property type="project" value="InterPro"/>
</dbReference>
<keyword evidence="4" id="KW-0614">Plasmid</keyword>
<evidence type="ECO:0000256" key="2">
    <source>
        <dbReference type="PROSITE-ProRule" id="PRU00252"/>
    </source>
</evidence>
<dbReference type="PROSITE" id="PS50935">
    <property type="entry name" value="SSB"/>
    <property type="match status" value="1"/>
</dbReference>
<protein>
    <recommendedName>
        <fullName evidence="6">Single-stranded DNA-binding protein</fullName>
    </recommendedName>
</protein>
<dbReference type="KEGG" id="jeo:JMA_42280"/>
<evidence type="ECO:0000313" key="5">
    <source>
        <dbReference type="Proteomes" id="UP000031449"/>
    </source>
</evidence>
<dbReference type="AlphaFoldDB" id="A0A0B5ATK3"/>
<keyword evidence="5" id="KW-1185">Reference proteome</keyword>
<geneLocation type="plasmid" evidence="5"/>
<organism evidence="4 5">
    <name type="scientific">Jeotgalibacillus malaysiensis</name>
    <dbReference type="NCBI Taxonomy" id="1508404"/>
    <lineage>
        <taxon>Bacteria</taxon>
        <taxon>Bacillati</taxon>
        <taxon>Bacillota</taxon>
        <taxon>Bacilli</taxon>
        <taxon>Bacillales</taxon>
        <taxon>Caryophanaceae</taxon>
        <taxon>Jeotgalibacillus</taxon>
    </lineage>
</organism>
<dbReference type="SUPFAM" id="SSF50249">
    <property type="entry name" value="Nucleic acid-binding proteins"/>
    <property type="match status" value="1"/>
</dbReference>
<accession>A0A0B5ATK3</accession>
<gene>
    <name evidence="4" type="ORF">JMA_42280</name>
</gene>
<proteinExistence type="predicted"/>
<dbReference type="Proteomes" id="UP000031449">
    <property type="component" value="Plasmid unnamed"/>
</dbReference>
<reference evidence="4 5" key="1">
    <citation type="submission" date="2014-08" db="EMBL/GenBank/DDBJ databases">
        <title>Complete genome of a marine bacteria Jeotgalibacillus malaysiensis.</title>
        <authorList>
            <person name="Yaakop A.S."/>
            <person name="Chan K.-G."/>
            <person name="Goh K.M."/>
        </authorList>
    </citation>
    <scope>NUCLEOTIDE SEQUENCE [LARGE SCALE GENOMIC DNA]</scope>
    <source>
        <strain evidence="4 5">D5</strain>
        <plasmid evidence="5">Plasmid</plasmid>
    </source>
</reference>
<evidence type="ECO:0000256" key="1">
    <source>
        <dbReference type="ARBA" id="ARBA00023125"/>
    </source>
</evidence>
<evidence type="ECO:0008006" key="6">
    <source>
        <dbReference type="Google" id="ProtNLM"/>
    </source>
</evidence>
<name>A0A0B5ATK3_9BACL</name>
<feature type="region of interest" description="Disordered" evidence="3">
    <location>
        <begin position="134"/>
        <end position="155"/>
    </location>
</feature>
<dbReference type="Pfam" id="PF00436">
    <property type="entry name" value="SSB"/>
    <property type="match status" value="1"/>
</dbReference>
<sequence>MAEQKKYSHVVAIKKSEKDAFLHLEGFIGRDAELNERTVNGEQRFVANTAIGANNVIKPINYALGEKFELEDNTFIELAVWGRDAERFSKLAKKGNGLAVTGTVYVHEHEGKKRLRMNVEGFKVFYFKPGNNDNAEQPKADAQPVAAGAKDDLPF</sequence>
<evidence type="ECO:0000313" key="4">
    <source>
        <dbReference type="EMBL" id="AJD93545.1"/>
    </source>
</evidence>
<dbReference type="InterPro" id="IPR012340">
    <property type="entry name" value="NA-bd_OB-fold"/>
</dbReference>
<keyword evidence="1 2" id="KW-0238">DNA-binding</keyword>
<dbReference type="Gene3D" id="2.40.50.140">
    <property type="entry name" value="Nucleic acid-binding proteins"/>
    <property type="match status" value="1"/>
</dbReference>